<dbReference type="InterPro" id="IPR036736">
    <property type="entry name" value="ACP-like_sf"/>
</dbReference>
<organism evidence="7 8">
    <name type="scientific">Symbiodinium necroappetens</name>
    <dbReference type="NCBI Taxonomy" id="1628268"/>
    <lineage>
        <taxon>Eukaryota</taxon>
        <taxon>Sar</taxon>
        <taxon>Alveolata</taxon>
        <taxon>Dinophyceae</taxon>
        <taxon>Suessiales</taxon>
        <taxon>Symbiodiniaceae</taxon>
        <taxon>Symbiodinium</taxon>
    </lineage>
</organism>
<protein>
    <submittedName>
        <fullName evidence="7">LgrD protein</fullName>
    </submittedName>
</protein>
<dbReference type="Gene3D" id="2.170.120.12">
    <property type="entry name" value="DNA-directed RNA polymerase, insert domain"/>
    <property type="match status" value="1"/>
</dbReference>
<evidence type="ECO:0000256" key="4">
    <source>
        <dbReference type="ARBA" id="ARBA00023163"/>
    </source>
</evidence>
<dbReference type="Gene3D" id="1.10.1200.10">
    <property type="entry name" value="ACP-like"/>
    <property type="match status" value="1"/>
</dbReference>
<feature type="non-terminal residue" evidence="7">
    <location>
        <position position="1"/>
    </location>
</feature>
<dbReference type="PROSITE" id="PS00455">
    <property type="entry name" value="AMP_BINDING"/>
    <property type="match status" value="1"/>
</dbReference>
<dbReference type="SUPFAM" id="SSF51161">
    <property type="entry name" value="Trimeric LpxA-like enzymes"/>
    <property type="match status" value="1"/>
</dbReference>
<keyword evidence="3" id="KW-0597">Phosphoprotein</keyword>
<dbReference type="OrthoDB" id="442565at2759"/>
<dbReference type="EMBL" id="CAJNJA010013939">
    <property type="protein sequence ID" value="CAE7332592.1"/>
    <property type="molecule type" value="Genomic_DNA"/>
</dbReference>
<dbReference type="PANTHER" id="PTHR44845">
    <property type="entry name" value="CARRIER DOMAIN-CONTAINING PROTEIN"/>
    <property type="match status" value="1"/>
</dbReference>
<accession>A0A812PFX5</accession>
<dbReference type="InterPro" id="IPR042099">
    <property type="entry name" value="ANL_N_sf"/>
</dbReference>
<dbReference type="GO" id="GO:0006351">
    <property type="term" value="P:DNA-templated transcription"/>
    <property type="evidence" value="ECO:0007669"/>
    <property type="project" value="InterPro"/>
</dbReference>
<keyword evidence="4" id="KW-0804">Transcription</keyword>
<dbReference type="InterPro" id="IPR045851">
    <property type="entry name" value="AMP-bd_C_sf"/>
</dbReference>
<dbReference type="InterPro" id="IPR036603">
    <property type="entry name" value="RBP11-like"/>
</dbReference>
<dbReference type="Gene3D" id="3.40.50.12780">
    <property type="entry name" value="N-terminal domain of ligase-like"/>
    <property type="match status" value="3"/>
</dbReference>
<evidence type="ECO:0000313" key="8">
    <source>
        <dbReference type="Proteomes" id="UP000601435"/>
    </source>
</evidence>
<dbReference type="Proteomes" id="UP000601435">
    <property type="component" value="Unassembled WGS sequence"/>
</dbReference>
<dbReference type="Gene3D" id="3.30.1360.10">
    <property type="entry name" value="RNA polymerase, RBP11-like subunit"/>
    <property type="match status" value="1"/>
</dbReference>
<evidence type="ECO:0000259" key="6">
    <source>
        <dbReference type="PROSITE" id="PS50075"/>
    </source>
</evidence>
<feature type="domain" description="Carrier" evidence="6">
    <location>
        <begin position="1106"/>
        <end position="1182"/>
    </location>
</feature>
<keyword evidence="8" id="KW-1185">Reference proteome</keyword>
<dbReference type="PANTHER" id="PTHR44845:SF6">
    <property type="entry name" value="BETA-ALANINE-ACTIVATING ENZYME"/>
    <property type="match status" value="1"/>
</dbReference>
<dbReference type="Gene3D" id="3.30.300.30">
    <property type="match status" value="1"/>
</dbReference>
<feature type="region of interest" description="Disordered" evidence="5">
    <location>
        <begin position="1179"/>
        <end position="1198"/>
    </location>
</feature>
<keyword evidence="2" id="KW-0240">DNA-directed RNA polymerase</keyword>
<evidence type="ECO:0000256" key="5">
    <source>
        <dbReference type="SAM" id="MobiDB-lite"/>
    </source>
</evidence>
<evidence type="ECO:0000313" key="7">
    <source>
        <dbReference type="EMBL" id="CAE7332592.1"/>
    </source>
</evidence>
<dbReference type="SUPFAM" id="SSF56801">
    <property type="entry name" value="Acetyl-CoA synthetase-like"/>
    <property type="match status" value="2"/>
</dbReference>
<dbReference type="InterPro" id="IPR009081">
    <property type="entry name" value="PP-bd_ACP"/>
</dbReference>
<dbReference type="InterPro" id="IPR000873">
    <property type="entry name" value="AMP-dep_synth/lig_dom"/>
</dbReference>
<evidence type="ECO:0000256" key="3">
    <source>
        <dbReference type="ARBA" id="ARBA00022553"/>
    </source>
</evidence>
<evidence type="ECO:0000256" key="2">
    <source>
        <dbReference type="ARBA" id="ARBA00022478"/>
    </source>
</evidence>
<dbReference type="Pfam" id="PF00501">
    <property type="entry name" value="AMP-binding"/>
    <property type="match status" value="1"/>
</dbReference>
<keyword evidence="1" id="KW-0596">Phosphopantetheine</keyword>
<dbReference type="InterPro" id="IPR036643">
    <property type="entry name" value="RNApol_insert_sf"/>
</dbReference>
<dbReference type="GO" id="GO:0000428">
    <property type="term" value="C:DNA-directed RNA polymerase complex"/>
    <property type="evidence" value="ECO:0007669"/>
    <property type="project" value="UniProtKB-KW"/>
</dbReference>
<name>A0A812PFX5_9DINO</name>
<dbReference type="SUPFAM" id="SSF55257">
    <property type="entry name" value="RBP11-like subunits of RNA polymerase"/>
    <property type="match status" value="1"/>
</dbReference>
<comment type="caution">
    <text evidence="7">The sequence shown here is derived from an EMBL/GenBank/DDBJ whole genome shotgun (WGS) entry which is preliminary data.</text>
</comment>
<proteinExistence type="predicted"/>
<dbReference type="InterPro" id="IPR020845">
    <property type="entry name" value="AMP-binding_CS"/>
</dbReference>
<evidence type="ECO:0000256" key="1">
    <source>
        <dbReference type="ARBA" id="ARBA00022450"/>
    </source>
</evidence>
<dbReference type="Gene3D" id="2.160.10.10">
    <property type="entry name" value="Hexapeptide repeat proteins"/>
    <property type="match status" value="1"/>
</dbReference>
<dbReference type="SUPFAM" id="SSF47336">
    <property type="entry name" value="ACP-like"/>
    <property type="match status" value="1"/>
</dbReference>
<reference evidence="7" key="1">
    <citation type="submission" date="2021-02" db="EMBL/GenBank/DDBJ databases">
        <authorList>
            <person name="Dougan E. K."/>
            <person name="Rhodes N."/>
            <person name="Thang M."/>
            <person name="Chan C."/>
        </authorList>
    </citation>
    <scope>NUCLEOTIDE SEQUENCE</scope>
</reference>
<sequence>MESSRPHKWRIEEEEEIADGDLLYGRFCIDGVPPRQGGTVGNTLRRTLLRQDLFRTYAAVAFRLRYRSYNVDQGKVHVSRAQPALHEFSSVPGVQESMIDVVRSVQQLTVATAPWQAPSDLPLSAMASEHPGEPDVWRWATRRCGPCPVKAQDLDMVDSSSFYERPTYLPIGQQHLLQISAPAMIEFEVEATCASQTEWEISGAFEEYRKRLRSDRWLLVPPLFSPVKKVNYMVTGSDDDTESVQLEVWTTKAARPPLKCSSPWRRCLAAAACVTCSMSIATTLTADSASVKVLSFSGHFRRRGVVWVPLAWPWPALATELEAARERVAAVAQKLEELANTETFAKVAAGGGDSIRRELGTVGTTSPLFDAEKAFKALAEEVEDPELYFETLEKLKEAVSNADADAYSSIFSMNSAAATPPQVYTDRSFKDSNLCLSMFVQELYFGKVEQFPSNAPAGIAGTTSDADVDKAPKSQWRCILALCDFGKGAASESVVLAPGAQTMSMMMAKMPSMSRPDCSSKVPAKTKRALETATTKELALTTDIDGYSCMPGVETNLGELLTTAALEKPDGVCLETEDGCYTFMQVAQMADAVRKVLRKALLTLDLPTESDSEAPDAHKRRADEHIVTIVLPRGVQSIASVHAVMLEKCAYNAFDIGEPVEKLRTWIEVAQPPVMISSDASLRHLGIVDVAAALGEFPRMVLDVDLALQKAVGNSFPHRPSHSPEDHDRLAYLIFTSGSTGKPKAVMIRHKSALNVVRIWGRYVGLNDRDRFAQVASMSWDVHVIEVYGTMAARATSVTCPDMVKKGPDMQAWLKERHITGMSVVPSHLRTMAGGGADVSRTSGGLPHLRILDVGGEALGADVVETWAPGRQLFNSYGPSEISVVCTGGYVKTGDVITIGAQLPTYQCYILDPETMEVKAEGERGVLFVGGIGLARGYLEEEEKTKLKFIELPDIGRVYNTGDLASRAVDGRIHYHGRVDWQVKVRGIRIELEALEQAITELPNVKHCEARVLDGQRLAAGSEGVKVLLASGAAELSEAELKATAAALGRGYVLSQVKIVENDAWKFNTSGKLLRNAVPLDDATGSGGGEEQKTDAWDAFVKEGASDLEQEIAACLAPQLGQNLDRWDRNSHFMEDLGVDSGGFGRLISQMRMRASLRQVDLQMLFDHPTARSLAAALAVSSNDSDSEDEEGNGLPDSDALLQGGVSHLEATPHAVCAEAGCHSVTYRQLFKLAAAYQQLLHQNLKTHEAARGRCVAICLDVPERMSAVLAVLREGCTFCVMDPRSSGSTIMEQLRLTKPGLLLATKADHATWMRLEGHCRLLASEVGGCTVLDVSASAPPAKQRAVLLQAVLAWQQELHLDHTGRVLSCLQAGSVGGLVALLSSLHAGATLLSPSPASPELLQKLCVTRASVLACEPSDLEILAASWSQENGHARPQQLSAVCVQELTGQLPPCRWAPSHLRLLHIGVAWATALPRMDAVDLRPSLWWWQHVWSWLSGCCCHCPSSCHCGSPSFLLLALLFLEQFVRVGVLAILKWLLIGRYKEGDHDIYSLMYLRHWLVEHVAKGTIVGQSAHQGSSIAFLFMRNLALKALGADVSLSSVITARVVAYDLVSVGDLATVHGPRHLTAVNYGTRRMVLRRVKVGAGAYVGPNCTLEPGCEVAAAGYVEPLSTVQTKVVVEGRVCGVPAQAVAGPDASRLPTKEEARSFRCKASALALGYYWCLLLPKAMMPFLGLIFLQLLCDYPFNPPERIEERTMHIERADVLPPELFSAFQWVPLIAFG</sequence>
<dbReference type="InterPro" id="IPR011004">
    <property type="entry name" value="Trimer_LpxA-like_sf"/>
</dbReference>
<dbReference type="GO" id="GO:0046983">
    <property type="term" value="F:protein dimerization activity"/>
    <property type="evidence" value="ECO:0007669"/>
    <property type="project" value="InterPro"/>
</dbReference>
<dbReference type="Pfam" id="PF00550">
    <property type="entry name" value="PP-binding"/>
    <property type="match status" value="1"/>
</dbReference>
<dbReference type="PROSITE" id="PS50075">
    <property type="entry name" value="CARRIER"/>
    <property type="match status" value="1"/>
</dbReference>
<gene>
    <name evidence="7" type="primary">lgrD</name>
    <name evidence="7" type="ORF">SNEC2469_LOCUS8457</name>
</gene>